<dbReference type="PANTHER" id="PTHR46586">
    <property type="entry name" value="ANKYRIN REPEAT-CONTAINING PROTEIN"/>
    <property type="match status" value="1"/>
</dbReference>
<keyword evidence="3" id="KW-1185">Reference proteome</keyword>
<dbReference type="Proteomes" id="UP001527925">
    <property type="component" value="Unassembled WGS sequence"/>
</dbReference>
<dbReference type="InterPro" id="IPR052050">
    <property type="entry name" value="SecEffector_AnkRepeat"/>
</dbReference>
<dbReference type="EMBL" id="JADGIZ020000018">
    <property type="protein sequence ID" value="KAL2916122.1"/>
    <property type="molecule type" value="Genomic_DNA"/>
</dbReference>
<gene>
    <name evidence="2" type="ORF">HK105_204213</name>
</gene>
<evidence type="ECO:0008006" key="4">
    <source>
        <dbReference type="Google" id="ProtNLM"/>
    </source>
</evidence>
<evidence type="ECO:0000256" key="1">
    <source>
        <dbReference type="SAM" id="MobiDB-lite"/>
    </source>
</evidence>
<proteinExistence type="predicted"/>
<feature type="region of interest" description="Disordered" evidence="1">
    <location>
        <begin position="335"/>
        <end position="354"/>
    </location>
</feature>
<dbReference type="Gene3D" id="1.25.40.20">
    <property type="entry name" value="Ankyrin repeat-containing domain"/>
    <property type="match status" value="1"/>
</dbReference>
<comment type="caution">
    <text evidence="2">The sequence shown here is derived from an EMBL/GenBank/DDBJ whole genome shotgun (WGS) entry which is preliminary data.</text>
</comment>
<evidence type="ECO:0000313" key="2">
    <source>
        <dbReference type="EMBL" id="KAL2916122.1"/>
    </source>
</evidence>
<dbReference type="SUPFAM" id="SSF48403">
    <property type="entry name" value="Ankyrin repeat"/>
    <property type="match status" value="1"/>
</dbReference>
<protein>
    <recommendedName>
        <fullName evidence="4">Ankyrin repeat protein</fullName>
    </recommendedName>
</protein>
<dbReference type="InterPro" id="IPR002110">
    <property type="entry name" value="Ankyrin_rpt"/>
</dbReference>
<dbReference type="InterPro" id="IPR036770">
    <property type="entry name" value="Ankyrin_rpt-contain_sf"/>
</dbReference>
<name>A0ABR4N9E1_9FUNG</name>
<evidence type="ECO:0000313" key="3">
    <source>
        <dbReference type="Proteomes" id="UP001527925"/>
    </source>
</evidence>
<sequence length="354" mass="38867">MLSHRDRGRRLRRRALRLAATHPLPDGRSHWDRLPAELHDAVLIRAGPLTRLVCGRISNVDRLSLADKERIWLEAVSSNWNGSLRRLPVAKVSDQVFASISTRAMHDRLKVAGLDSPIMWITASNRGWVEAHSAVFDAPWSDSAYSDARMSVNMVLSGKSPIEQMPHFHLGLTAFQGKLDLIKSLRQLSPTYHWPPSVMDAAARSKCIELVRFLHEAGCECSPCALNGASLDGDLDMVRFLVEHGTNARPSQAIDLAASRGHLHVVDYLHTATGESGTFDGLLHAVQAGKAQMADCMLRSFFDPSWDLKLAEDIALSGGDEAVCDVLEAFADERGVATEDDDDGVDFERDAGAS</sequence>
<organism evidence="2 3">
    <name type="scientific">Polyrhizophydium stewartii</name>
    <dbReference type="NCBI Taxonomy" id="2732419"/>
    <lineage>
        <taxon>Eukaryota</taxon>
        <taxon>Fungi</taxon>
        <taxon>Fungi incertae sedis</taxon>
        <taxon>Chytridiomycota</taxon>
        <taxon>Chytridiomycota incertae sedis</taxon>
        <taxon>Chytridiomycetes</taxon>
        <taxon>Rhizophydiales</taxon>
        <taxon>Rhizophydiales incertae sedis</taxon>
        <taxon>Polyrhizophydium</taxon>
    </lineage>
</organism>
<accession>A0ABR4N9E1</accession>
<reference evidence="2 3" key="1">
    <citation type="submission" date="2023-09" db="EMBL/GenBank/DDBJ databases">
        <title>Pangenome analysis of Batrachochytrium dendrobatidis and related Chytrids.</title>
        <authorList>
            <person name="Yacoub M.N."/>
            <person name="Stajich J.E."/>
            <person name="James T.Y."/>
        </authorList>
    </citation>
    <scope>NUCLEOTIDE SEQUENCE [LARGE SCALE GENOMIC DNA]</scope>
    <source>
        <strain evidence="2 3">JEL0888</strain>
    </source>
</reference>
<dbReference type="PANTHER" id="PTHR46586:SF3">
    <property type="entry name" value="ANKYRIN REPEAT-CONTAINING PROTEIN"/>
    <property type="match status" value="1"/>
</dbReference>
<dbReference type="Pfam" id="PF12796">
    <property type="entry name" value="Ank_2"/>
    <property type="match status" value="1"/>
</dbReference>